<keyword evidence="6" id="KW-1185">Reference proteome</keyword>
<organism evidence="6 7">
    <name type="scientific">Octopus sinensis</name>
    <name type="common">East Asian common octopus</name>
    <dbReference type="NCBI Taxonomy" id="2607531"/>
    <lineage>
        <taxon>Eukaryota</taxon>
        <taxon>Metazoa</taxon>
        <taxon>Spiralia</taxon>
        <taxon>Lophotrochozoa</taxon>
        <taxon>Mollusca</taxon>
        <taxon>Cephalopoda</taxon>
        <taxon>Coleoidea</taxon>
        <taxon>Octopodiformes</taxon>
        <taxon>Octopoda</taxon>
        <taxon>Incirrata</taxon>
        <taxon>Octopodidae</taxon>
        <taxon>Octopus</taxon>
    </lineage>
</organism>
<keyword evidence="4 5" id="KW-0472">Membrane</keyword>
<dbReference type="RefSeq" id="XP_036354878.1">
    <property type="nucleotide sequence ID" value="XM_036498985.1"/>
</dbReference>
<dbReference type="GO" id="GO:0015179">
    <property type="term" value="F:L-amino acid transmembrane transporter activity"/>
    <property type="evidence" value="ECO:0007669"/>
    <property type="project" value="TreeGrafter"/>
</dbReference>
<evidence type="ECO:0000256" key="2">
    <source>
        <dbReference type="ARBA" id="ARBA00022692"/>
    </source>
</evidence>
<dbReference type="PANTHER" id="PTHR11785:SF512">
    <property type="entry name" value="SOBREMESA, ISOFORM B"/>
    <property type="match status" value="1"/>
</dbReference>
<dbReference type="Pfam" id="PF13520">
    <property type="entry name" value="AA_permease_2"/>
    <property type="match status" value="1"/>
</dbReference>
<evidence type="ECO:0000256" key="1">
    <source>
        <dbReference type="ARBA" id="ARBA00004141"/>
    </source>
</evidence>
<feature type="transmembrane region" description="Helical" evidence="5">
    <location>
        <begin position="119"/>
        <end position="141"/>
    </location>
</feature>
<evidence type="ECO:0000313" key="7">
    <source>
        <dbReference type="RefSeq" id="XP_036354878.1"/>
    </source>
</evidence>
<evidence type="ECO:0000256" key="4">
    <source>
        <dbReference type="ARBA" id="ARBA00023136"/>
    </source>
</evidence>
<dbReference type="AlphaFoldDB" id="A0A7E6EHT2"/>
<evidence type="ECO:0000313" key="6">
    <source>
        <dbReference type="Proteomes" id="UP000515154"/>
    </source>
</evidence>
<dbReference type="PANTHER" id="PTHR11785">
    <property type="entry name" value="AMINO ACID TRANSPORTER"/>
    <property type="match status" value="1"/>
</dbReference>
<proteinExistence type="predicted"/>
<dbReference type="InterPro" id="IPR050598">
    <property type="entry name" value="AminoAcid_Transporter"/>
</dbReference>
<accession>A0A7E6EHT2</accession>
<gene>
    <name evidence="7" type="primary">LOC115228637</name>
</gene>
<evidence type="ECO:0000256" key="5">
    <source>
        <dbReference type="SAM" id="Phobius"/>
    </source>
</evidence>
<feature type="transmembrane region" description="Helical" evidence="5">
    <location>
        <begin position="90"/>
        <end position="107"/>
    </location>
</feature>
<dbReference type="KEGG" id="osn:115228637"/>
<dbReference type="GO" id="GO:0016020">
    <property type="term" value="C:membrane"/>
    <property type="evidence" value="ECO:0007669"/>
    <property type="project" value="UniProtKB-SubCell"/>
</dbReference>
<comment type="subcellular location">
    <subcellularLocation>
        <location evidence="1">Membrane</location>
        <topology evidence="1">Multi-pass membrane protein</topology>
    </subcellularLocation>
</comment>
<dbReference type="Proteomes" id="UP000515154">
    <property type="component" value="Unplaced"/>
</dbReference>
<dbReference type="InterPro" id="IPR002293">
    <property type="entry name" value="AA/rel_permease1"/>
</dbReference>
<feature type="transmembrane region" description="Helical" evidence="5">
    <location>
        <begin position="147"/>
        <end position="166"/>
    </location>
</feature>
<reference evidence="7" key="1">
    <citation type="submission" date="2025-08" db="UniProtKB">
        <authorList>
            <consortium name="RefSeq"/>
        </authorList>
    </citation>
    <scope>IDENTIFICATION</scope>
</reference>
<feature type="transmembrane region" description="Helical" evidence="5">
    <location>
        <begin position="54"/>
        <end position="78"/>
    </location>
</feature>
<dbReference type="Gene3D" id="1.20.1740.10">
    <property type="entry name" value="Amino acid/polyamine transporter I"/>
    <property type="match status" value="1"/>
</dbReference>
<protein>
    <submittedName>
        <fullName evidence="7">L-type amino acid transporter 1-like protein MLAS</fullName>
    </submittedName>
</protein>
<evidence type="ECO:0000256" key="3">
    <source>
        <dbReference type="ARBA" id="ARBA00022989"/>
    </source>
</evidence>
<keyword evidence="2 5" id="KW-0812">Transmembrane</keyword>
<name>A0A7E6EHT2_9MOLL</name>
<sequence length="193" mass="21078">MENTTQDTLETSDSKIVLQKNLTLFNSITLVVGSVIGSGIFISSSSVLKQTGSIGLTLIVWINCGLISLFGSLCYAELGTMIPSSGGEYIYIMKAFGSLAAFVRIWIELVVIRPSLNAIVALTFGIYLLKPIYPVISYMAVLSKVQIIETNAIAIVNYFSLFFIAARHDHMPMIINTVNTKFKTPIVAMIITV</sequence>
<keyword evidence="3 5" id="KW-1133">Transmembrane helix</keyword>
<feature type="transmembrane region" description="Helical" evidence="5">
    <location>
        <begin position="22"/>
        <end position="42"/>
    </location>
</feature>